<dbReference type="EMBL" id="VMNH01000001">
    <property type="protein sequence ID" value="TVO79025.1"/>
    <property type="molecule type" value="Genomic_DNA"/>
</dbReference>
<gene>
    <name evidence="5" type="ORF">FHP88_00225</name>
</gene>
<comment type="similarity">
    <text evidence="1">Belongs to the type III secretion exporter family.</text>
</comment>
<comment type="caution">
    <text evidence="5">The sequence shown here is derived from an EMBL/GenBank/DDBJ whole genome shotgun (WGS) entry which is preliminary data.</text>
</comment>
<keyword evidence="3" id="KW-0813">Transport</keyword>
<dbReference type="InterPro" id="IPR006135">
    <property type="entry name" value="T3SS_substrate_exporter"/>
</dbReference>
<dbReference type="Gene3D" id="3.40.1690.10">
    <property type="entry name" value="secretion proteins EscU"/>
    <property type="match status" value="1"/>
</dbReference>
<dbReference type="Proteomes" id="UP000316649">
    <property type="component" value="Unassembled WGS sequence"/>
</dbReference>
<dbReference type="InterPro" id="IPR029025">
    <property type="entry name" value="T3SS_substrate_exporter_C"/>
</dbReference>
<dbReference type="Pfam" id="PF01312">
    <property type="entry name" value="Bac_export_2"/>
    <property type="match status" value="1"/>
</dbReference>
<evidence type="ECO:0000256" key="2">
    <source>
        <dbReference type="ARBA" id="ARBA00021622"/>
    </source>
</evidence>
<evidence type="ECO:0000313" key="5">
    <source>
        <dbReference type="EMBL" id="TVO79025.1"/>
    </source>
</evidence>
<keyword evidence="3" id="KW-0653">Protein transport</keyword>
<evidence type="ECO:0000256" key="3">
    <source>
        <dbReference type="ARBA" id="ARBA00023225"/>
    </source>
</evidence>
<dbReference type="GO" id="GO:0005886">
    <property type="term" value="C:plasma membrane"/>
    <property type="evidence" value="ECO:0007669"/>
    <property type="project" value="TreeGrafter"/>
</dbReference>
<evidence type="ECO:0000256" key="4">
    <source>
        <dbReference type="ARBA" id="ARBA00025078"/>
    </source>
</evidence>
<evidence type="ECO:0000256" key="1">
    <source>
        <dbReference type="ARBA" id="ARBA00010690"/>
    </source>
</evidence>
<dbReference type="RefSeq" id="WP_144356982.1">
    <property type="nucleotide sequence ID" value="NZ_VMNH01000001.1"/>
</dbReference>
<keyword evidence="5" id="KW-0966">Cell projection</keyword>
<name>A0A558E2A2_9GAMM</name>
<evidence type="ECO:0000313" key="6">
    <source>
        <dbReference type="Proteomes" id="UP000316649"/>
    </source>
</evidence>
<accession>A0A558E2A2</accession>
<dbReference type="PANTHER" id="PTHR30531">
    <property type="entry name" value="FLAGELLAR BIOSYNTHETIC PROTEIN FLHB"/>
    <property type="match status" value="1"/>
</dbReference>
<organism evidence="5 6">
    <name type="scientific">Sedimenticola selenatireducens</name>
    <dbReference type="NCBI Taxonomy" id="191960"/>
    <lineage>
        <taxon>Bacteria</taxon>
        <taxon>Pseudomonadati</taxon>
        <taxon>Pseudomonadota</taxon>
        <taxon>Gammaproteobacteria</taxon>
        <taxon>Chromatiales</taxon>
        <taxon>Sedimenticolaceae</taxon>
        <taxon>Sedimenticola</taxon>
    </lineage>
</organism>
<dbReference type="OrthoDB" id="5244399at2"/>
<dbReference type="SUPFAM" id="SSF160544">
    <property type="entry name" value="EscU C-terminal domain-like"/>
    <property type="match status" value="1"/>
</dbReference>
<reference evidence="5 6" key="1">
    <citation type="submission" date="2019-07" db="EMBL/GenBank/DDBJ databases">
        <title>The pathways for chlorine oxyanion respiration interact through the shared metabolite chlorate.</title>
        <authorList>
            <person name="Barnum T.P."/>
            <person name="Cheng Y."/>
            <person name="Hill K.A."/>
            <person name="Lucas L.N."/>
            <person name="Carlson H.K."/>
            <person name="Coates J.D."/>
        </authorList>
    </citation>
    <scope>NUCLEOTIDE SEQUENCE [LARGE SCALE GENOMIC DNA]</scope>
    <source>
        <strain evidence="5 6">BK-1</strain>
    </source>
</reference>
<dbReference type="GO" id="GO:0009306">
    <property type="term" value="P:protein secretion"/>
    <property type="evidence" value="ECO:0007669"/>
    <property type="project" value="InterPro"/>
</dbReference>
<protein>
    <recommendedName>
        <fullName evidence="2">Flagellar biosynthetic protein FlhB</fullName>
    </recommendedName>
</protein>
<keyword evidence="5" id="KW-0969">Cilium</keyword>
<keyword evidence="6" id="KW-1185">Reference proteome</keyword>
<dbReference type="PANTHER" id="PTHR30531:SF12">
    <property type="entry name" value="FLAGELLAR BIOSYNTHETIC PROTEIN FLHB"/>
    <property type="match status" value="1"/>
</dbReference>
<sequence>MNETYDQTPEVAVALLYDGDNAPRITAKGEGKIAEQIFKIAKEHGVPLENDPQLAAILSQIPLGDEIPETLYRAIAEVIAFAYLVSGKRPPGFREKKS</sequence>
<dbReference type="AlphaFoldDB" id="A0A558E2A2"/>
<keyword evidence="5" id="KW-0282">Flagellum</keyword>
<proteinExistence type="inferred from homology"/>
<keyword evidence="3" id="KW-1006">Bacterial flagellum protein export</keyword>
<comment type="function">
    <text evidence="4">Required for formation of the rod structure in the basal body of the flagellar apparatus. Together with FliI and FliH, may constitute the export apparatus of flagellin.</text>
</comment>